<dbReference type="SUPFAM" id="SSF46689">
    <property type="entry name" value="Homeodomain-like"/>
    <property type="match status" value="1"/>
</dbReference>
<dbReference type="InterPro" id="IPR001789">
    <property type="entry name" value="Sig_transdc_resp-reg_receiver"/>
</dbReference>
<dbReference type="CDD" id="cd00009">
    <property type="entry name" value="AAA"/>
    <property type="match status" value="1"/>
</dbReference>
<dbReference type="FunFam" id="3.40.50.2300:FF:000018">
    <property type="entry name" value="DNA-binding transcriptional regulator NtrC"/>
    <property type="match status" value="1"/>
</dbReference>
<dbReference type="PROSITE" id="PS50045">
    <property type="entry name" value="SIGMA54_INTERACT_4"/>
    <property type="match status" value="1"/>
</dbReference>
<dbReference type="GO" id="GO:0006355">
    <property type="term" value="P:regulation of DNA-templated transcription"/>
    <property type="evidence" value="ECO:0007669"/>
    <property type="project" value="InterPro"/>
</dbReference>
<feature type="domain" description="Sigma-54 factor interaction" evidence="10">
    <location>
        <begin position="154"/>
        <end position="383"/>
    </location>
</feature>
<dbReference type="InterPro" id="IPR025944">
    <property type="entry name" value="Sigma_54_int_dom_CS"/>
</dbReference>
<dbReference type="Proteomes" id="UP000186806">
    <property type="component" value="Unassembled WGS sequence"/>
</dbReference>
<evidence type="ECO:0000256" key="4">
    <source>
        <dbReference type="ARBA" id="ARBA00023012"/>
    </source>
</evidence>
<dbReference type="Pfam" id="PF00158">
    <property type="entry name" value="Sigma54_activat"/>
    <property type="match status" value="1"/>
</dbReference>
<keyword evidence="2" id="KW-0547">Nucleotide-binding</keyword>
<organism evidence="12 13">
    <name type="scientific">Chromohalobacter japonicus</name>
    <dbReference type="NCBI Taxonomy" id="223900"/>
    <lineage>
        <taxon>Bacteria</taxon>
        <taxon>Pseudomonadati</taxon>
        <taxon>Pseudomonadota</taxon>
        <taxon>Gammaproteobacteria</taxon>
        <taxon>Oceanospirillales</taxon>
        <taxon>Halomonadaceae</taxon>
        <taxon>Chromohalobacter</taxon>
    </lineage>
</organism>
<dbReference type="InterPro" id="IPR058031">
    <property type="entry name" value="AAA_lid_NorR"/>
</dbReference>
<accession>A0A1Q8TBM8</accession>
<evidence type="ECO:0000256" key="9">
    <source>
        <dbReference type="SAM" id="MobiDB-lite"/>
    </source>
</evidence>
<evidence type="ECO:0000256" key="8">
    <source>
        <dbReference type="PROSITE-ProRule" id="PRU00169"/>
    </source>
</evidence>
<dbReference type="InterPro" id="IPR027417">
    <property type="entry name" value="P-loop_NTPase"/>
</dbReference>
<evidence type="ECO:0000313" key="13">
    <source>
        <dbReference type="Proteomes" id="UP000186806"/>
    </source>
</evidence>
<evidence type="ECO:0000256" key="7">
    <source>
        <dbReference type="ARBA" id="ARBA00023163"/>
    </source>
</evidence>
<feature type="region of interest" description="Disordered" evidence="9">
    <location>
        <begin position="457"/>
        <end position="481"/>
    </location>
</feature>
<evidence type="ECO:0000256" key="3">
    <source>
        <dbReference type="ARBA" id="ARBA00022840"/>
    </source>
</evidence>
<evidence type="ECO:0000256" key="1">
    <source>
        <dbReference type="ARBA" id="ARBA00022553"/>
    </source>
</evidence>
<keyword evidence="4" id="KW-0902">Two-component regulatory system</keyword>
<dbReference type="SUPFAM" id="SSF52172">
    <property type="entry name" value="CheY-like"/>
    <property type="match status" value="1"/>
</dbReference>
<keyword evidence="6" id="KW-0238">DNA-binding</keyword>
<reference evidence="12 13" key="1">
    <citation type="submission" date="2016-12" db="EMBL/GenBank/DDBJ databases">
        <title>Draft genome sequences of strains Salinicola socius SMB35, Salinicola sp. MH3R3-1 and Chromohalobacter sp. SMB17 from the Verkhnekamsk potash mining region of Russia.</title>
        <authorList>
            <person name="Mavrodi D.V."/>
            <person name="Olsson B.E."/>
            <person name="Korsakova E.S."/>
            <person name="Pyankova A."/>
            <person name="Mavrodi O.V."/>
            <person name="Plotnikova E.G."/>
        </authorList>
    </citation>
    <scope>NUCLEOTIDE SEQUENCE [LARGE SCALE GENOMIC DNA]</scope>
    <source>
        <strain evidence="12 13">SMB17</strain>
    </source>
</reference>
<proteinExistence type="predicted"/>
<dbReference type="InterPro" id="IPR009057">
    <property type="entry name" value="Homeodomain-like_sf"/>
</dbReference>
<evidence type="ECO:0000256" key="6">
    <source>
        <dbReference type="ARBA" id="ARBA00023125"/>
    </source>
</evidence>
<keyword evidence="3" id="KW-0067">ATP-binding</keyword>
<dbReference type="PANTHER" id="PTHR32071">
    <property type="entry name" value="TRANSCRIPTIONAL REGULATORY PROTEIN"/>
    <property type="match status" value="1"/>
</dbReference>
<feature type="domain" description="Response regulatory" evidence="11">
    <location>
        <begin position="22"/>
        <end position="136"/>
    </location>
</feature>
<dbReference type="Gene3D" id="3.40.50.2300">
    <property type="match status" value="1"/>
</dbReference>
<dbReference type="STRING" id="223900.GCA_000821045_00394"/>
<feature type="modified residue" description="4-aspartylphosphate" evidence="8">
    <location>
        <position position="71"/>
    </location>
</feature>
<dbReference type="GO" id="GO:0000160">
    <property type="term" value="P:phosphorelay signal transduction system"/>
    <property type="evidence" value="ECO:0007669"/>
    <property type="project" value="UniProtKB-KW"/>
</dbReference>
<dbReference type="InterPro" id="IPR002078">
    <property type="entry name" value="Sigma_54_int"/>
</dbReference>
<keyword evidence="5" id="KW-0805">Transcription regulation</keyword>
<dbReference type="PROSITE" id="PS50110">
    <property type="entry name" value="RESPONSE_REGULATORY"/>
    <property type="match status" value="1"/>
</dbReference>
<keyword evidence="1 8" id="KW-0597">Phosphoprotein</keyword>
<dbReference type="SMART" id="SM00448">
    <property type="entry name" value="REC"/>
    <property type="match status" value="1"/>
</dbReference>
<name>A0A1Q8TBM8_9GAMM</name>
<evidence type="ECO:0000256" key="2">
    <source>
        <dbReference type="ARBA" id="ARBA00022741"/>
    </source>
</evidence>
<dbReference type="AlphaFoldDB" id="A0A1Q8TBM8"/>
<dbReference type="PROSITE" id="PS00676">
    <property type="entry name" value="SIGMA54_INTERACT_2"/>
    <property type="match status" value="1"/>
</dbReference>
<dbReference type="Pfam" id="PF25601">
    <property type="entry name" value="AAA_lid_14"/>
    <property type="match status" value="1"/>
</dbReference>
<dbReference type="GO" id="GO:0005524">
    <property type="term" value="F:ATP binding"/>
    <property type="evidence" value="ECO:0007669"/>
    <property type="project" value="UniProtKB-KW"/>
</dbReference>
<evidence type="ECO:0000313" key="12">
    <source>
        <dbReference type="EMBL" id="OLO11076.1"/>
    </source>
</evidence>
<dbReference type="InterPro" id="IPR003593">
    <property type="entry name" value="AAA+_ATPase"/>
</dbReference>
<dbReference type="Gene3D" id="1.10.10.60">
    <property type="entry name" value="Homeodomain-like"/>
    <property type="match status" value="1"/>
</dbReference>
<evidence type="ECO:0000256" key="5">
    <source>
        <dbReference type="ARBA" id="ARBA00023015"/>
    </source>
</evidence>
<dbReference type="Pfam" id="PF00072">
    <property type="entry name" value="Response_reg"/>
    <property type="match status" value="1"/>
</dbReference>
<evidence type="ECO:0000259" key="11">
    <source>
        <dbReference type="PROSITE" id="PS50110"/>
    </source>
</evidence>
<dbReference type="InterPro" id="IPR025943">
    <property type="entry name" value="Sigma_54_int_dom_ATP-bd_2"/>
</dbReference>
<keyword evidence="13" id="KW-1185">Reference proteome</keyword>
<dbReference type="InterPro" id="IPR011006">
    <property type="entry name" value="CheY-like_superfamily"/>
</dbReference>
<dbReference type="NCBIfam" id="NF011695">
    <property type="entry name" value="PRK15115.1"/>
    <property type="match status" value="1"/>
</dbReference>
<dbReference type="Gene3D" id="1.10.8.60">
    <property type="match status" value="1"/>
</dbReference>
<protein>
    <submittedName>
        <fullName evidence="12">Two-component system response regulator GlrR</fullName>
    </submittedName>
</protein>
<feature type="compositionally biased region" description="Polar residues" evidence="9">
    <location>
        <begin position="460"/>
        <end position="473"/>
    </location>
</feature>
<dbReference type="Gene3D" id="3.40.50.300">
    <property type="entry name" value="P-loop containing nucleotide triphosphate hydrolases"/>
    <property type="match status" value="1"/>
</dbReference>
<evidence type="ECO:0000259" key="10">
    <source>
        <dbReference type="PROSITE" id="PS50045"/>
    </source>
</evidence>
<dbReference type="SMART" id="SM00382">
    <property type="entry name" value="AAA"/>
    <property type="match status" value="1"/>
</dbReference>
<sequence length="481" mass="52598">MSNRHDSATVTKERFVKHAAAHILLVDDDPSLLKLLGMRLESRGYRVTTAESGRQALECLAEDRPDLVLSDLRMDEMDGMALFHELQRRAPGMPVIILTAHGSIPDAVSATRQGVFSFLTKPVDRDELFAAIEEALSQTPGTHGAGDDAWRAEIITRSPQMERILEQARMVAASDVSVLITGASGSGKELLANAIHQASGRADKPFVAINCGALPEQLLESELFGHAKGAFTGAVSQHEGLFLAADGGSLFLDEIGDMPLTLQVKLLRALQERQIRPLGSTTSVPIDVRIISATHRDLDRAMHEGDFREDLYYRLNVVNLKLPALKERAEDVPLLAKYLVGQAAERHKPFVKGFSSEALNLLASSAWPGNVRQLVNVVEQCVALTSSPIIPEALVSQALAAEENALPSFNEARAGFERSYLVKVLKITEGNVTQAARIAGRNRTDFYKLLARHDLEPSSFKPSTQPQSAQNDDAQPRRVQR</sequence>
<gene>
    <name evidence="12" type="ORF">BTW10_11425</name>
</gene>
<dbReference type="PANTHER" id="PTHR32071:SF116">
    <property type="entry name" value="TRANSCRIPTIONAL REGULATORY PROTEIN GLRR"/>
    <property type="match status" value="1"/>
</dbReference>
<dbReference type="GO" id="GO:0003677">
    <property type="term" value="F:DNA binding"/>
    <property type="evidence" value="ECO:0007669"/>
    <property type="project" value="UniProtKB-KW"/>
</dbReference>
<dbReference type="PROSITE" id="PS00688">
    <property type="entry name" value="SIGMA54_INTERACT_3"/>
    <property type="match status" value="1"/>
</dbReference>
<comment type="caution">
    <text evidence="12">The sequence shown here is derived from an EMBL/GenBank/DDBJ whole genome shotgun (WGS) entry which is preliminary data.</text>
</comment>
<keyword evidence="7" id="KW-0804">Transcription</keyword>
<dbReference type="FunFam" id="3.40.50.300:FF:000006">
    <property type="entry name" value="DNA-binding transcriptional regulator NtrC"/>
    <property type="match status" value="1"/>
</dbReference>
<dbReference type="SUPFAM" id="SSF52540">
    <property type="entry name" value="P-loop containing nucleoside triphosphate hydrolases"/>
    <property type="match status" value="1"/>
</dbReference>
<dbReference type="EMBL" id="MSDQ01000027">
    <property type="protein sequence ID" value="OLO11076.1"/>
    <property type="molecule type" value="Genomic_DNA"/>
</dbReference>